<evidence type="ECO:0000313" key="2">
    <source>
        <dbReference type="Proteomes" id="UP000064243"/>
    </source>
</evidence>
<accession>A0A106BLJ4</accession>
<dbReference type="PATRIC" id="fig|36861.3.peg.2113"/>
<dbReference type="Proteomes" id="UP000064243">
    <property type="component" value="Unassembled WGS sequence"/>
</dbReference>
<dbReference type="AlphaFoldDB" id="A0A106BLJ4"/>
<reference evidence="1 2" key="1">
    <citation type="journal article" date="2015" name="Appl. Environ. Microbiol.">
        <title>Aerobic and Anaerobic Thiosulfate Oxidation by a Cold-Adapted, Subglacial Chemoautotroph.</title>
        <authorList>
            <person name="Harrold Z.R."/>
            <person name="Skidmore M.L."/>
            <person name="Hamilton T.L."/>
            <person name="Desch L."/>
            <person name="Amada K."/>
            <person name="van Gelder W."/>
            <person name="Glover K."/>
            <person name="Roden E.E."/>
            <person name="Boyd E.S."/>
        </authorList>
    </citation>
    <scope>NUCLEOTIDE SEQUENCE [LARGE SCALE GENOMIC DNA]</scope>
    <source>
        <strain evidence="1 2">RG</strain>
    </source>
</reference>
<keyword evidence="2" id="KW-1185">Reference proteome</keyword>
<comment type="caution">
    <text evidence="1">The sequence shown here is derived from an EMBL/GenBank/DDBJ whole genome shotgun (WGS) entry which is preliminary data.</text>
</comment>
<sequence length="63" mass="7105">MAVFAGIRGFSHGFVYAIRTRRKNHRLLNNFPFLNGLIQSQPDYRVDNPDGPFLADNGLQDGV</sequence>
<name>A0A106BLJ4_THIDE</name>
<evidence type="ECO:0000313" key="1">
    <source>
        <dbReference type="EMBL" id="KVW94690.1"/>
    </source>
</evidence>
<gene>
    <name evidence="1" type="ORF">ABW22_11665</name>
</gene>
<protein>
    <submittedName>
        <fullName evidence="1">Uncharacterized protein</fullName>
    </submittedName>
</protein>
<proteinExistence type="predicted"/>
<organism evidence="1 2">
    <name type="scientific">Thiobacillus denitrificans</name>
    <dbReference type="NCBI Taxonomy" id="36861"/>
    <lineage>
        <taxon>Bacteria</taxon>
        <taxon>Pseudomonadati</taxon>
        <taxon>Pseudomonadota</taxon>
        <taxon>Betaproteobacteria</taxon>
        <taxon>Nitrosomonadales</taxon>
        <taxon>Thiobacillaceae</taxon>
        <taxon>Thiobacillus</taxon>
    </lineage>
</organism>
<dbReference type="EMBL" id="LDUG01000033">
    <property type="protein sequence ID" value="KVW94690.1"/>
    <property type="molecule type" value="Genomic_DNA"/>
</dbReference>